<dbReference type="OrthoDB" id="2190431at2"/>
<evidence type="ECO:0000313" key="2">
    <source>
        <dbReference type="Proteomes" id="UP000051804"/>
    </source>
</evidence>
<dbReference type="AlphaFoldDB" id="A0A0R1JH00"/>
<comment type="caution">
    <text evidence="1">The sequence shown here is derived from an EMBL/GenBank/DDBJ whole genome shotgun (WGS) entry which is preliminary data.</text>
</comment>
<gene>
    <name evidence="1" type="ORF">FD02_GL000628</name>
</gene>
<evidence type="ECO:0000313" key="1">
    <source>
        <dbReference type="EMBL" id="KRK70557.1"/>
    </source>
</evidence>
<proteinExistence type="predicted"/>
<protein>
    <submittedName>
        <fullName evidence="1">Uncharacterized protein</fullName>
    </submittedName>
</protein>
<reference evidence="1 2" key="1">
    <citation type="journal article" date="2015" name="Genome Announc.">
        <title>Expanding the biotechnology potential of lactobacilli through comparative genomics of 213 strains and associated genera.</title>
        <authorList>
            <person name="Sun Z."/>
            <person name="Harris H.M."/>
            <person name="McCann A."/>
            <person name="Guo C."/>
            <person name="Argimon S."/>
            <person name="Zhang W."/>
            <person name="Yang X."/>
            <person name="Jeffery I.B."/>
            <person name="Cooney J.C."/>
            <person name="Kagawa T.F."/>
            <person name="Liu W."/>
            <person name="Song Y."/>
            <person name="Salvetti E."/>
            <person name="Wrobel A."/>
            <person name="Rasinkangas P."/>
            <person name="Parkhill J."/>
            <person name="Rea M.C."/>
            <person name="O'Sullivan O."/>
            <person name="Ritari J."/>
            <person name="Douillard F.P."/>
            <person name="Paul Ross R."/>
            <person name="Yang R."/>
            <person name="Briner A.E."/>
            <person name="Felis G.E."/>
            <person name="de Vos W.M."/>
            <person name="Barrangou R."/>
            <person name="Klaenhammer T.R."/>
            <person name="Caufield P.W."/>
            <person name="Cui Y."/>
            <person name="Zhang H."/>
            <person name="O'Toole P.W."/>
        </authorList>
    </citation>
    <scope>NUCLEOTIDE SEQUENCE [LARGE SCALE GENOMIC DNA]</scope>
    <source>
        <strain evidence="1 2">JCM 17158</strain>
    </source>
</reference>
<name>A0A0R1JH00_9LACO</name>
<keyword evidence="2" id="KW-1185">Reference proteome</keyword>
<sequence>MKTALTLDLEKTLFAYWQELGVPVVEEVTMPQAAGIVDSLARQVNADGTITWRCFELKVTKADFHSGAKWSFVGDYNYFVLPARLYPQVADAIPAGIGVMTYRAYSKQAVAASNLPVTTPGQLTVVRPPRHQALAVPAGELETRFVASLNREVVKAKRVARGLSQYSDEQLLKELQRRSDQYAIYDPEDNLYDHFADQLQNTTIAALQAELDALAAENAALRLGGSA</sequence>
<dbReference type="STRING" id="1291734.FD02_GL000628"/>
<dbReference type="Proteomes" id="UP000051804">
    <property type="component" value="Unassembled WGS sequence"/>
</dbReference>
<accession>A0A0R1JH00</accession>
<dbReference type="PATRIC" id="fig|1291734.4.peg.645"/>
<dbReference type="RefSeq" id="WP_056952201.1">
    <property type="nucleotide sequence ID" value="NZ_AZDJ01000032.1"/>
</dbReference>
<organism evidence="1 2">
    <name type="scientific">Lacticaseibacillus nasuensis JCM 17158</name>
    <dbReference type="NCBI Taxonomy" id="1291734"/>
    <lineage>
        <taxon>Bacteria</taxon>
        <taxon>Bacillati</taxon>
        <taxon>Bacillota</taxon>
        <taxon>Bacilli</taxon>
        <taxon>Lactobacillales</taxon>
        <taxon>Lactobacillaceae</taxon>
        <taxon>Lacticaseibacillus</taxon>
    </lineage>
</organism>
<dbReference type="EMBL" id="AZDJ01000032">
    <property type="protein sequence ID" value="KRK70557.1"/>
    <property type="molecule type" value="Genomic_DNA"/>
</dbReference>